<dbReference type="SUPFAM" id="SSF52047">
    <property type="entry name" value="RNI-like"/>
    <property type="match status" value="1"/>
</dbReference>
<comment type="caution">
    <text evidence="1">The sequence shown here is derived from an EMBL/GenBank/DDBJ whole genome shotgun (WGS) entry which is preliminary data.</text>
</comment>
<dbReference type="EMBL" id="JBANRG010000070">
    <property type="protein sequence ID" value="KAK7440036.1"/>
    <property type="molecule type" value="Genomic_DNA"/>
</dbReference>
<evidence type="ECO:0000313" key="1">
    <source>
        <dbReference type="EMBL" id="KAK7440036.1"/>
    </source>
</evidence>
<evidence type="ECO:0000313" key="2">
    <source>
        <dbReference type="Proteomes" id="UP001498398"/>
    </source>
</evidence>
<gene>
    <name evidence="1" type="ORF">VKT23_017287</name>
</gene>
<reference evidence="1 2" key="1">
    <citation type="submission" date="2024-01" db="EMBL/GenBank/DDBJ databases">
        <title>A draft genome for the cacao thread blight pathogen Marasmiellus scandens.</title>
        <authorList>
            <person name="Baruah I.K."/>
            <person name="Leung J."/>
            <person name="Bukari Y."/>
            <person name="Amoako-Attah I."/>
            <person name="Meinhardt L.W."/>
            <person name="Bailey B.A."/>
            <person name="Cohen S.P."/>
        </authorList>
    </citation>
    <scope>NUCLEOTIDE SEQUENCE [LARGE SCALE GENOMIC DNA]</scope>
    <source>
        <strain evidence="1 2">GH-19</strain>
    </source>
</reference>
<keyword evidence="2" id="KW-1185">Reference proteome</keyword>
<name>A0ABR1ISS8_9AGAR</name>
<dbReference type="Proteomes" id="UP001498398">
    <property type="component" value="Unassembled WGS sequence"/>
</dbReference>
<accession>A0ABR1ISS8</accession>
<protein>
    <recommendedName>
        <fullName evidence="3">F-box domain-containing protein</fullName>
    </recommendedName>
</protein>
<proteinExistence type="predicted"/>
<organism evidence="1 2">
    <name type="scientific">Marasmiellus scandens</name>
    <dbReference type="NCBI Taxonomy" id="2682957"/>
    <lineage>
        <taxon>Eukaryota</taxon>
        <taxon>Fungi</taxon>
        <taxon>Dikarya</taxon>
        <taxon>Basidiomycota</taxon>
        <taxon>Agaricomycotina</taxon>
        <taxon>Agaricomycetes</taxon>
        <taxon>Agaricomycetidae</taxon>
        <taxon>Agaricales</taxon>
        <taxon>Marasmiineae</taxon>
        <taxon>Omphalotaceae</taxon>
        <taxon>Marasmiellus</taxon>
    </lineage>
</organism>
<evidence type="ECO:0008006" key="3">
    <source>
        <dbReference type="Google" id="ProtNLM"/>
    </source>
</evidence>
<sequence length="456" mass="52538">MLPRATTTLCHRYHVKLEVAAKPAAYSDAQLRSMHVPSDAHVALLKPLVVECRYDLARYTEEIDRLTHVLAILKERRSQLQQYTDPYEFFVSPIRKLPTEVLTEIFSWACLPSLNIAEDGVHATSLDLAQTCSRRGRILLSRPEFWCHISFNLAALTPDRWWASSRTQYNMGSDCRKKSNLVHLYLRRAKLEQIRRALVLDIGARTRKTGVYACELAMGHRDVIRIFLRLREYWLRVSLDLPYCLLKLFSNDYLPYHGQSGVKAVTLRWEEGLSLGSNSDKLFGLTSSADLQCLELQAFYPKLVYTENWRFNLKTLIIHEPLSINRLQNLFIESNSALQNLEELEFGATRILEEDGPEWPNELPQIVLRNLKSLTYHFDDCKIGPQAISVFHTPLLKSFVIDGAMYPSSMWRKLVCSSIGRMLENSECHLQVLKLDGLLFENIGFEDWAEMALRTG</sequence>